<dbReference type="PROSITE" id="PS50887">
    <property type="entry name" value="GGDEF"/>
    <property type="match status" value="2"/>
</dbReference>
<dbReference type="NCBIfam" id="TIGR00254">
    <property type="entry name" value="GGDEF"/>
    <property type="match status" value="2"/>
</dbReference>
<dbReference type="Proteomes" id="UP000318437">
    <property type="component" value="Unassembled WGS sequence"/>
</dbReference>
<dbReference type="PANTHER" id="PTHR45138:SF9">
    <property type="entry name" value="DIGUANYLATE CYCLASE DGCM-RELATED"/>
    <property type="match status" value="1"/>
</dbReference>
<keyword evidence="7" id="KW-1185">Reference proteome</keyword>
<dbReference type="AlphaFoldDB" id="A0A5C6CTH5"/>
<protein>
    <recommendedName>
        <fullName evidence="1">diguanylate cyclase</fullName>
        <ecNumber evidence="1">2.7.7.65</ecNumber>
    </recommendedName>
</protein>
<evidence type="ECO:0000313" key="6">
    <source>
        <dbReference type="EMBL" id="TWU27900.1"/>
    </source>
</evidence>
<dbReference type="PANTHER" id="PTHR45138">
    <property type="entry name" value="REGULATORY COMPONENTS OF SENSORY TRANSDUCTION SYSTEM"/>
    <property type="match status" value="1"/>
</dbReference>
<dbReference type="OrthoDB" id="243535at2"/>
<evidence type="ECO:0000256" key="1">
    <source>
        <dbReference type="ARBA" id="ARBA00012528"/>
    </source>
</evidence>
<dbReference type="GO" id="GO:0052621">
    <property type="term" value="F:diguanylate cyclase activity"/>
    <property type="evidence" value="ECO:0007669"/>
    <property type="project" value="UniProtKB-EC"/>
</dbReference>
<evidence type="ECO:0000256" key="4">
    <source>
        <dbReference type="SAM" id="Phobius"/>
    </source>
</evidence>
<evidence type="ECO:0000256" key="3">
    <source>
        <dbReference type="SAM" id="Coils"/>
    </source>
</evidence>
<feature type="domain" description="GGDEF" evidence="5">
    <location>
        <begin position="174"/>
        <end position="306"/>
    </location>
</feature>
<gene>
    <name evidence="6" type="primary">pleD_4</name>
    <name evidence="6" type="ORF">Pla144_26790</name>
</gene>
<dbReference type="CDD" id="cd01949">
    <property type="entry name" value="GGDEF"/>
    <property type="match status" value="1"/>
</dbReference>
<organism evidence="6 7">
    <name type="scientific">Bythopirellula polymerisocia</name>
    <dbReference type="NCBI Taxonomy" id="2528003"/>
    <lineage>
        <taxon>Bacteria</taxon>
        <taxon>Pseudomonadati</taxon>
        <taxon>Planctomycetota</taxon>
        <taxon>Planctomycetia</taxon>
        <taxon>Pirellulales</taxon>
        <taxon>Lacipirellulaceae</taxon>
        <taxon>Bythopirellula</taxon>
    </lineage>
</organism>
<comment type="catalytic activity">
    <reaction evidence="2">
        <text>2 GTP = 3',3'-c-di-GMP + 2 diphosphate</text>
        <dbReference type="Rhea" id="RHEA:24898"/>
        <dbReference type="ChEBI" id="CHEBI:33019"/>
        <dbReference type="ChEBI" id="CHEBI:37565"/>
        <dbReference type="ChEBI" id="CHEBI:58805"/>
        <dbReference type="EC" id="2.7.7.65"/>
    </reaction>
</comment>
<feature type="domain" description="GGDEF" evidence="5">
    <location>
        <begin position="358"/>
        <end position="484"/>
    </location>
</feature>
<evidence type="ECO:0000256" key="2">
    <source>
        <dbReference type="ARBA" id="ARBA00034247"/>
    </source>
</evidence>
<evidence type="ECO:0000259" key="5">
    <source>
        <dbReference type="PROSITE" id="PS50887"/>
    </source>
</evidence>
<keyword evidence="4" id="KW-0812">Transmembrane</keyword>
<feature type="transmembrane region" description="Helical" evidence="4">
    <location>
        <begin position="12"/>
        <end position="33"/>
    </location>
</feature>
<feature type="coiled-coil region" evidence="3">
    <location>
        <begin position="109"/>
        <end position="143"/>
    </location>
</feature>
<evidence type="ECO:0000313" key="7">
    <source>
        <dbReference type="Proteomes" id="UP000318437"/>
    </source>
</evidence>
<dbReference type="InterPro" id="IPR029787">
    <property type="entry name" value="Nucleotide_cyclase"/>
</dbReference>
<dbReference type="EC" id="2.7.7.65" evidence="1"/>
<comment type="caution">
    <text evidence="6">The sequence shown here is derived from an EMBL/GenBank/DDBJ whole genome shotgun (WGS) entry which is preliminary data.</text>
</comment>
<keyword evidence="3" id="KW-0175">Coiled coil</keyword>
<keyword evidence="4" id="KW-1133">Transmembrane helix</keyword>
<dbReference type="SUPFAM" id="SSF55073">
    <property type="entry name" value="Nucleotide cyclase"/>
    <property type="match status" value="2"/>
</dbReference>
<dbReference type="Pfam" id="PF00990">
    <property type="entry name" value="GGDEF"/>
    <property type="match status" value="2"/>
</dbReference>
<dbReference type="RefSeq" id="WP_146451046.1">
    <property type="nucleotide sequence ID" value="NZ_SJPS01000003.1"/>
</dbReference>
<dbReference type="SMART" id="SM00267">
    <property type="entry name" value="GGDEF"/>
    <property type="match status" value="1"/>
</dbReference>
<dbReference type="Gene3D" id="3.30.70.270">
    <property type="match status" value="2"/>
</dbReference>
<keyword evidence="4" id="KW-0472">Membrane</keyword>
<proteinExistence type="predicted"/>
<dbReference type="EMBL" id="SJPS01000003">
    <property type="protein sequence ID" value="TWU27900.1"/>
    <property type="molecule type" value="Genomic_DNA"/>
</dbReference>
<reference evidence="6 7" key="1">
    <citation type="submission" date="2019-02" db="EMBL/GenBank/DDBJ databases">
        <title>Deep-cultivation of Planctomycetes and their phenomic and genomic characterization uncovers novel biology.</title>
        <authorList>
            <person name="Wiegand S."/>
            <person name="Jogler M."/>
            <person name="Boedeker C."/>
            <person name="Pinto D."/>
            <person name="Vollmers J."/>
            <person name="Rivas-Marin E."/>
            <person name="Kohn T."/>
            <person name="Peeters S.H."/>
            <person name="Heuer A."/>
            <person name="Rast P."/>
            <person name="Oberbeckmann S."/>
            <person name="Bunk B."/>
            <person name="Jeske O."/>
            <person name="Meyerdierks A."/>
            <person name="Storesund J.E."/>
            <person name="Kallscheuer N."/>
            <person name="Luecker S."/>
            <person name="Lage O.M."/>
            <person name="Pohl T."/>
            <person name="Merkel B.J."/>
            <person name="Hornburger P."/>
            <person name="Mueller R.-W."/>
            <person name="Bruemmer F."/>
            <person name="Labrenz M."/>
            <person name="Spormann A.M."/>
            <person name="Op Den Camp H."/>
            <person name="Overmann J."/>
            <person name="Amann R."/>
            <person name="Jetten M.S.M."/>
            <person name="Mascher T."/>
            <person name="Medema M.H."/>
            <person name="Devos D.P."/>
            <person name="Kaster A.-K."/>
            <person name="Ovreas L."/>
            <person name="Rohde M."/>
            <person name="Galperin M.Y."/>
            <person name="Jogler C."/>
        </authorList>
    </citation>
    <scope>NUCLEOTIDE SEQUENCE [LARGE SCALE GENOMIC DNA]</scope>
    <source>
        <strain evidence="6 7">Pla144</strain>
    </source>
</reference>
<dbReference type="InterPro" id="IPR050469">
    <property type="entry name" value="Diguanylate_Cyclase"/>
</dbReference>
<dbReference type="InterPro" id="IPR043128">
    <property type="entry name" value="Rev_trsase/Diguanyl_cyclase"/>
</dbReference>
<name>A0A5C6CTH5_9BACT</name>
<sequence>MLLPLGVSLNYVLLDASLALTAFVVGFIGAYFFTSHRSSTGNPLQPAVPVIDPLDAERNVMAAQQLKDLTTNVASDVGAHSQFVSGISAQLGSLDKNASDHSDLIAEALRQIMSANDKLQTRLEDAESKIKTQAEELKTTQTQAKTDSLTKLANRGAFDEALAKGMDEYRNQGRPMSLLLFDVDHFKKFNDTHGHQAGDEVLRNVAATLKKCAKSSDLACRYGGEEFALVMPNTTVKQASIAAERIRLALEAMKIDFEGKSLNVTASIGVAETGRQDDIASTIRRSDEAIYSAKSAGRNRSYWHDGTTCLPISAPETDQKSPADRNFAMDHKHADLPDRAAFATELQRRISESHRTGADLSVMYLKTIGFGSLERDYGVAVTELVLDSVGQFIGTRLREMDLLGRLERGEFIVMLPGSSKREATIVGNRVRTALANCPIPLGTTQLTLQLKQSVTNVASTDTSDIMIDRVTEGLGVAQKTLAMS</sequence>
<accession>A0A5C6CTH5</accession>
<dbReference type="InterPro" id="IPR000160">
    <property type="entry name" value="GGDEF_dom"/>
</dbReference>
<dbReference type="FunFam" id="3.30.70.270:FF:000001">
    <property type="entry name" value="Diguanylate cyclase domain protein"/>
    <property type="match status" value="1"/>
</dbReference>